<dbReference type="EMBL" id="CP094326">
    <property type="protein sequence ID" value="UNY99843.1"/>
    <property type="molecule type" value="Genomic_DNA"/>
</dbReference>
<dbReference type="RefSeq" id="WP_242938214.1">
    <property type="nucleotide sequence ID" value="NZ_CP094326.1"/>
</dbReference>
<sequence>MEELLNKVRLFHTIAGMDLLNYWSHILGTIYRDCEKMKPKLLFIFLILSFINSSCRTGGENSQNKNTFISKVKYKSNSSEIDTLWVSQNDTTAFKREDVIITRPCSNPESAVRYDLINPVDSAYYFIYNDKQQLILEGRYSYVYTYPDAATKTGNFYNSKNYYYRKNGNLDLIHYMKDGRNYKSEHFDRKRRLTKIRYFDLKSSDIKKIEIYKKGLLKETRIYTSFDRYYTVKAGL</sequence>
<evidence type="ECO:0000313" key="2">
    <source>
        <dbReference type="Proteomes" id="UP000829476"/>
    </source>
</evidence>
<name>A0ABY3YT04_9FLAO</name>
<protein>
    <submittedName>
        <fullName evidence="1">Uncharacterized protein</fullName>
    </submittedName>
</protein>
<accession>A0ABY3YT04</accession>
<reference evidence="1 2" key="1">
    <citation type="journal article" date="2018" name="Int. J. Syst. Evol. Microbiol.">
        <title>Zhouia spongiae sp. nov., isolated from a marine sponge.</title>
        <authorList>
            <person name="Zhuang L."/>
            <person name="Lin B."/>
            <person name="Qin F."/>
            <person name="Luo L."/>
        </authorList>
    </citation>
    <scope>NUCLEOTIDE SEQUENCE [LARGE SCALE GENOMIC DNA]</scope>
    <source>
        <strain evidence="1 2">HN-Y44</strain>
    </source>
</reference>
<proteinExistence type="predicted"/>
<keyword evidence="2" id="KW-1185">Reference proteome</keyword>
<evidence type="ECO:0000313" key="1">
    <source>
        <dbReference type="EMBL" id="UNY99843.1"/>
    </source>
</evidence>
<gene>
    <name evidence="1" type="ORF">MQE36_05720</name>
</gene>
<organism evidence="1 2">
    <name type="scientific">Zhouia spongiae</name>
    <dbReference type="NCBI Taxonomy" id="2202721"/>
    <lineage>
        <taxon>Bacteria</taxon>
        <taxon>Pseudomonadati</taxon>
        <taxon>Bacteroidota</taxon>
        <taxon>Flavobacteriia</taxon>
        <taxon>Flavobacteriales</taxon>
        <taxon>Flavobacteriaceae</taxon>
        <taxon>Zhouia</taxon>
    </lineage>
</organism>
<dbReference type="Proteomes" id="UP000829476">
    <property type="component" value="Chromosome"/>
</dbReference>